<feature type="domain" description="N-acetyltransferase" evidence="1">
    <location>
        <begin position="8"/>
        <end position="161"/>
    </location>
</feature>
<dbReference type="PANTHER" id="PTHR43441:SF6">
    <property type="entry name" value="N-ACETYLTRANSFERASE DOMAIN-CONTAINING PROTEIN"/>
    <property type="match status" value="1"/>
</dbReference>
<dbReference type="RefSeq" id="WP_104289998.1">
    <property type="nucleotide sequence ID" value="NZ_PSXY01000008.1"/>
</dbReference>
<dbReference type="GO" id="GO:0008999">
    <property type="term" value="F:protein-N-terminal-alanine acetyltransferase activity"/>
    <property type="evidence" value="ECO:0007669"/>
    <property type="project" value="TreeGrafter"/>
</dbReference>
<dbReference type="Proteomes" id="UP000239241">
    <property type="component" value="Unassembled WGS sequence"/>
</dbReference>
<evidence type="ECO:0000313" key="3">
    <source>
        <dbReference type="Proteomes" id="UP000239241"/>
    </source>
</evidence>
<comment type="caution">
    <text evidence="2">The sequence shown here is derived from an EMBL/GenBank/DDBJ whole genome shotgun (WGS) entry which is preliminary data.</text>
</comment>
<dbReference type="PANTHER" id="PTHR43441">
    <property type="entry name" value="RIBOSOMAL-PROTEIN-SERINE ACETYLTRANSFERASE"/>
    <property type="match status" value="1"/>
</dbReference>
<name>A0A2S5VV28_9MICO</name>
<dbReference type="GO" id="GO:0005737">
    <property type="term" value="C:cytoplasm"/>
    <property type="evidence" value="ECO:0007669"/>
    <property type="project" value="TreeGrafter"/>
</dbReference>
<dbReference type="Pfam" id="PF13302">
    <property type="entry name" value="Acetyltransf_3"/>
    <property type="match status" value="1"/>
</dbReference>
<gene>
    <name evidence="2" type="ORF">C5E16_06520</name>
</gene>
<protein>
    <submittedName>
        <fullName evidence="2">N-acetyltransferase</fullName>
    </submittedName>
</protein>
<sequence>MGLSGARVTLDRITPELARRIVDRAEEPGDNWDAEYPLADELDPLRGLAASTDPDPIFTMYVIRRSSDGRAVGGFGFFGPPDEEGRIEFGYGLIPSARNQGLATEAVQLALSFAAKHGAMIAAADTEAPNLPSQRVLTRAGLLETGRDGSLILYSRALSADS</sequence>
<dbReference type="EMBL" id="PSXY01000008">
    <property type="protein sequence ID" value="PPF68520.1"/>
    <property type="molecule type" value="Genomic_DNA"/>
</dbReference>
<evidence type="ECO:0000313" key="2">
    <source>
        <dbReference type="EMBL" id="PPF68520.1"/>
    </source>
</evidence>
<accession>A0A2S5VV28</accession>
<dbReference type="SUPFAM" id="SSF55729">
    <property type="entry name" value="Acyl-CoA N-acyltransferases (Nat)"/>
    <property type="match status" value="1"/>
</dbReference>
<dbReference type="Gene3D" id="3.40.630.30">
    <property type="match status" value="1"/>
</dbReference>
<evidence type="ECO:0000259" key="1">
    <source>
        <dbReference type="PROSITE" id="PS51186"/>
    </source>
</evidence>
<dbReference type="CDD" id="cd04301">
    <property type="entry name" value="NAT_SF"/>
    <property type="match status" value="1"/>
</dbReference>
<proteinExistence type="predicted"/>
<dbReference type="InterPro" id="IPR051908">
    <property type="entry name" value="Ribosomal_N-acetyltransferase"/>
</dbReference>
<keyword evidence="2" id="KW-0808">Transferase</keyword>
<dbReference type="PROSITE" id="PS51186">
    <property type="entry name" value="GNAT"/>
    <property type="match status" value="1"/>
</dbReference>
<dbReference type="GO" id="GO:1990189">
    <property type="term" value="F:protein N-terminal-serine acetyltransferase activity"/>
    <property type="evidence" value="ECO:0007669"/>
    <property type="project" value="TreeGrafter"/>
</dbReference>
<dbReference type="InterPro" id="IPR000182">
    <property type="entry name" value="GNAT_dom"/>
</dbReference>
<organism evidence="2 3">
    <name type="scientific">Clavibacter michiganensis</name>
    <dbReference type="NCBI Taxonomy" id="28447"/>
    <lineage>
        <taxon>Bacteria</taxon>
        <taxon>Bacillati</taxon>
        <taxon>Actinomycetota</taxon>
        <taxon>Actinomycetes</taxon>
        <taxon>Micrococcales</taxon>
        <taxon>Microbacteriaceae</taxon>
        <taxon>Clavibacter</taxon>
    </lineage>
</organism>
<dbReference type="AlphaFoldDB" id="A0A2S5VV28"/>
<reference evidence="2 3" key="1">
    <citation type="submission" date="2018-02" db="EMBL/GenBank/DDBJ databases">
        <title>Bacteriophage NCPPB3778 and a type I-E CRISPR drive the evolution of the US Biological Select Agent, Rathayibacter toxicus.</title>
        <authorList>
            <person name="Davis E.W.II."/>
            <person name="Tabima J.F."/>
            <person name="Weisberg A.J."/>
            <person name="Lopes L.D."/>
            <person name="Wiseman M.S."/>
            <person name="Wiseman M.S."/>
            <person name="Pupko T."/>
            <person name="Belcher M.S."/>
            <person name="Sechler A.J."/>
            <person name="Tancos M.A."/>
            <person name="Schroeder B.K."/>
            <person name="Murray T.D."/>
            <person name="Luster D.G."/>
            <person name="Schneider W.L."/>
            <person name="Rogers E."/>
            <person name="Andreote F.D."/>
            <person name="Grunwald N.J."/>
            <person name="Putnam M.L."/>
            <person name="Chang J.H."/>
        </authorList>
    </citation>
    <scope>NUCLEOTIDE SEQUENCE [LARGE SCALE GENOMIC DNA]</scope>
    <source>
        <strain evidence="2 3">AY1B3</strain>
    </source>
</reference>
<dbReference type="InterPro" id="IPR016181">
    <property type="entry name" value="Acyl_CoA_acyltransferase"/>
</dbReference>